<evidence type="ECO:0000256" key="1">
    <source>
        <dbReference type="SAM" id="MobiDB-lite"/>
    </source>
</evidence>
<evidence type="ECO:0000313" key="2">
    <source>
        <dbReference type="EMBL" id="RKN71259.1"/>
    </source>
</evidence>
<dbReference type="AlphaFoldDB" id="A0A3B0BG54"/>
<organism evidence="2 3">
    <name type="scientific">Paenibacillus ginsengarvi</name>
    <dbReference type="NCBI Taxonomy" id="400777"/>
    <lineage>
        <taxon>Bacteria</taxon>
        <taxon>Bacillati</taxon>
        <taxon>Bacillota</taxon>
        <taxon>Bacilli</taxon>
        <taxon>Bacillales</taxon>
        <taxon>Paenibacillaceae</taxon>
        <taxon>Paenibacillus</taxon>
    </lineage>
</organism>
<accession>A0A3B0BG54</accession>
<dbReference type="OrthoDB" id="2596663at2"/>
<gene>
    <name evidence="2" type="ORF">D7M11_29640</name>
</gene>
<sequence length="171" mass="19301">MESWRMNRTMPNDFFARAIIRLGFIPAEEGGRKLVQLSLFSPEQNDSFLFRVPYVSDESERITLLAHDATFFGGIDGSKPVPDEIREAGLRKLAELCGDELVPLSGWPEEEADVYTAAGQDPEEEEEESRPLNGVMAPEEEDLVRLGKEMKMMKTNSELEREGLIPDPIQN</sequence>
<dbReference type="RefSeq" id="WP_120750893.1">
    <property type="nucleotide sequence ID" value="NZ_RBAH01000029.1"/>
</dbReference>
<evidence type="ECO:0000313" key="3">
    <source>
        <dbReference type="Proteomes" id="UP000282311"/>
    </source>
</evidence>
<feature type="region of interest" description="Disordered" evidence="1">
    <location>
        <begin position="116"/>
        <end position="139"/>
    </location>
</feature>
<dbReference type="EMBL" id="RBAH01000029">
    <property type="protein sequence ID" value="RKN71259.1"/>
    <property type="molecule type" value="Genomic_DNA"/>
</dbReference>
<dbReference type="Proteomes" id="UP000282311">
    <property type="component" value="Unassembled WGS sequence"/>
</dbReference>
<comment type="caution">
    <text evidence="2">The sequence shown here is derived from an EMBL/GenBank/DDBJ whole genome shotgun (WGS) entry which is preliminary data.</text>
</comment>
<protein>
    <submittedName>
        <fullName evidence="2">Uncharacterized protein</fullName>
    </submittedName>
</protein>
<keyword evidence="3" id="KW-1185">Reference proteome</keyword>
<proteinExistence type="predicted"/>
<reference evidence="2 3" key="1">
    <citation type="journal article" date="2007" name="Int. J. Syst. Evol. Microbiol.">
        <title>Paenibacillus ginsengarvi sp. nov., isolated from soil from ginseng cultivation.</title>
        <authorList>
            <person name="Yoon M.H."/>
            <person name="Ten L.N."/>
            <person name="Im W.T."/>
        </authorList>
    </citation>
    <scope>NUCLEOTIDE SEQUENCE [LARGE SCALE GENOMIC DNA]</scope>
    <source>
        <strain evidence="2 3">KCTC 13059</strain>
    </source>
</reference>
<name>A0A3B0BG54_9BACL</name>